<keyword evidence="4" id="KW-1185">Reference proteome</keyword>
<dbReference type="AlphaFoldDB" id="A0A1I0Q484"/>
<feature type="chain" id="PRO_5011766866" evidence="1">
    <location>
        <begin position="21"/>
        <end position="174"/>
    </location>
</feature>
<name>A0A1I0Q484_9RHOB</name>
<evidence type="ECO:0000259" key="2">
    <source>
        <dbReference type="Pfam" id="PF10077"/>
    </source>
</evidence>
<dbReference type="RefSeq" id="WP_089992601.1">
    <property type="nucleotide sequence ID" value="NZ_FOIZ01000001.1"/>
</dbReference>
<evidence type="ECO:0000313" key="4">
    <source>
        <dbReference type="Proteomes" id="UP000199167"/>
    </source>
</evidence>
<dbReference type="Proteomes" id="UP000199167">
    <property type="component" value="Unassembled WGS sequence"/>
</dbReference>
<accession>A0A1I0Q484</accession>
<dbReference type="EMBL" id="FOIZ01000001">
    <property type="protein sequence ID" value="SEW21702.1"/>
    <property type="molecule type" value="Genomic_DNA"/>
</dbReference>
<proteinExistence type="predicted"/>
<sequence length="174" mass="19010">MIARALVLGLALALPVAAGAEVLPEPDPTVLFDANDPEMNSAITAARKSLPLFLNNALDADGFGPRGAYVKVRFPVSGGNFDNENIWVGPFLRLDRADFVGLLANQPEAMPGLNAGDQVTFDYDMIVDWNLDAGAGRFYGDYTTRVVISRLSQSEQNHYKARFIDPPVPTDWLR</sequence>
<feature type="signal peptide" evidence="1">
    <location>
        <begin position="1"/>
        <end position="20"/>
    </location>
</feature>
<reference evidence="3 4" key="1">
    <citation type="submission" date="2016-10" db="EMBL/GenBank/DDBJ databases">
        <authorList>
            <person name="de Groot N.N."/>
        </authorList>
    </citation>
    <scope>NUCLEOTIDE SEQUENCE [LARGE SCALE GENOMIC DNA]</scope>
    <source>
        <strain evidence="3 4">DSM 17925</strain>
    </source>
</reference>
<dbReference type="Pfam" id="PF10077">
    <property type="entry name" value="DUF2314"/>
    <property type="match status" value="1"/>
</dbReference>
<keyword evidence="1" id="KW-0732">Signal</keyword>
<feature type="domain" description="DUF2314" evidence="2">
    <location>
        <begin position="36"/>
        <end position="161"/>
    </location>
</feature>
<protein>
    <submittedName>
        <fullName evidence="3">Uncharacterized conserved protein YegJ, DUF2314 family</fullName>
    </submittedName>
</protein>
<evidence type="ECO:0000256" key="1">
    <source>
        <dbReference type="SAM" id="SignalP"/>
    </source>
</evidence>
<gene>
    <name evidence="3" type="ORF">SAMN04488515_1653</name>
</gene>
<dbReference type="OrthoDB" id="121776at2"/>
<dbReference type="STRING" id="364200.SAMN04488515_1653"/>
<dbReference type="InterPro" id="IPR018756">
    <property type="entry name" value="DUF2314"/>
</dbReference>
<organism evidence="3 4">
    <name type="scientific">Cognatiyoonia koreensis</name>
    <dbReference type="NCBI Taxonomy" id="364200"/>
    <lineage>
        <taxon>Bacteria</taxon>
        <taxon>Pseudomonadati</taxon>
        <taxon>Pseudomonadota</taxon>
        <taxon>Alphaproteobacteria</taxon>
        <taxon>Rhodobacterales</taxon>
        <taxon>Paracoccaceae</taxon>
        <taxon>Cognatiyoonia</taxon>
    </lineage>
</organism>
<evidence type="ECO:0000313" key="3">
    <source>
        <dbReference type="EMBL" id="SEW21702.1"/>
    </source>
</evidence>